<dbReference type="OrthoDB" id="482277at2"/>
<evidence type="ECO:0000259" key="1">
    <source>
        <dbReference type="Pfam" id="PF06094"/>
    </source>
</evidence>
<name>A0A1H9GT87_9FLAO</name>
<dbReference type="SUPFAM" id="SSF110857">
    <property type="entry name" value="Gamma-glutamyl cyclotransferase-like"/>
    <property type="match status" value="1"/>
</dbReference>
<reference evidence="2 3" key="1">
    <citation type="submission" date="2016-10" db="EMBL/GenBank/DDBJ databases">
        <authorList>
            <person name="de Groot N.N."/>
        </authorList>
    </citation>
    <scope>NUCLEOTIDE SEQUENCE [LARGE SCALE GENOMIC DNA]</scope>
    <source>
        <strain evidence="2 3">DSM 21035</strain>
    </source>
</reference>
<dbReference type="InterPro" id="IPR036568">
    <property type="entry name" value="GGCT-like_sf"/>
</dbReference>
<gene>
    <name evidence="2" type="ORF">SAMN05421824_1912</name>
</gene>
<dbReference type="STRING" id="419940.SAMN05421824_1912"/>
<protein>
    <submittedName>
        <fullName evidence="2">Uncharacterized conserved protein YtfP, gamma-glutamylcyclotransferase (GGCT)/AIG2-like family</fullName>
    </submittedName>
</protein>
<dbReference type="InterPro" id="IPR009288">
    <property type="entry name" value="AIG2-like_dom"/>
</dbReference>
<dbReference type="InterPro" id="IPR013024">
    <property type="entry name" value="GGCT-like"/>
</dbReference>
<dbReference type="AlphaFoldDB" id="A0A1H9GT87"/>
<proteinExistence type="predicted"/>
<feature type="domain" description="Gamma-glutamylcyclotransferase AIG2-like" evidence="1">
    <location>
        <begin position="5"/>
        <end position="128"/>
    </location>
</feature>
<accession>A0A1H9GT87</accession>
<dbReference type="Gene3D" id="3.10.490.10">
    <property type="entry name" value="Gamma-glutamyl cyclotransferase-like"/>
    <property type="match status" value="1"/>
</dbReference>
<keyword evidence="3" id="KW-1185">Reference proteome</keyword>
<dbReference type="Pfam" id="PF06094">
    <property type="entry name" value="GGACT"/>
    <property type="match status" value="1"/>
</dbReference>
<dbReference type="RefSeq" id="WP_092578863.1">
    <property type="nucleotide sequence ID" value="NZ_FOFN01000002.1"/>
</dbReference>
<dbReference type="EMBL" id="FOFN01000002">
    <property type="protein sequence ID" value="SEQ53270.1"/>
    <property type="molecule type" value="Genomic_DNA"/>
</dbReference>
<organism evidence="2 3">
    <name type="scientific">Hyunsoonleella jejuensis</name>
    <dbReference type="NCBI Taxonomy" id="419940"/>
    <lineage>
        <taxon>Bacteria</taxon>
        <taxon>Pseudomonadati</taxon>
        <taxon>Bacteroidota</taxon>
        <taxon>Flavobacteriia</taxon>
        <taxon>Flavobacteriales</taxon>
        <taxon>Flavobacteriaceae</taxon>
    </lineage>
</organism>
<dbReference type="Proteomes" id="UP000198999">
    <property type="component" value="Unassembled WGS sequence"/>
</dbReference>
<dbReference type="CDD" id="cd06661">
    <property type="entry name" value="GGCT_like"/>
    <property type="match status" value="1"/>
</dbReference>
<sequence>MSKYLFVYGTLQQASDNDMSRFLSKNSELVGKGHILGILYRISWFPGVVLSDSSSNKVFGTVFKLQNIDNVFSVLDDYEGFDEDNLKESLFTRVQTSVFLENGEPLISWVYLYNQNIENSQQIISGDFLKDATP</sequence>
<keyword evidence="2" id="KW-0808">Transferase</keyword>
<evidence type="ECO:0000313" key="3">
    <source>
        <dbReference type="Proteomes" id="UP000198999"/>
    </source>
</evidence>
<evidence type="ECO:0000313" key="2">
    <source>
        <dbReference type="EMBL" id="SEQ53270.1"/>
    </source>
</evidence>
<dbReference type="GO" id="GO:0016740">
    <property type="term" value="F:transferase activity"/>
    <property type="evidence" value="ECO:0007669"/>
    <property type="project" value="UniProtKB-KW"/>
</dbReference>